<organism evidence="1 2">
    <name type="scientific">Archangium gephyra</name>
    <dbReference type="NCBI Taxonomy" id="48"/>
    <lineage>
        <taxon>Bacteria</taxon>
        <taxon>Pseudomonadati</taxon>
        <taxon>Myxococcota</taxon>
        <taxon>Myxococcia</taxon>
        <taxon>Myxococcales</taxon>
        <taxon>Cystobacterineae</taxon>
        <taxon>Archangiaceae</taxon>
        <taxon>Archangium</taxon>
    </lineage>
</organism>
<dbReference type="SUPFAM" id="SSF117991">
    <property type="entry name" value="YbeD/HP0495-like"/>
    <property type="match status" value="1"/>
</dbReference>
<dbReference type="InterPro" id="IPR007454">
    <property type="entry name" value="UPF0250_YbeD-like"/>
</dbReference>
<evidence type="ECO:0000313" key="1">
    <source>
        <dbReference type="EMBL" id="PZR13962.1"/>
    </source>
</evidence>
<dbReference type="Proteomes" id="UP000249061">
    <property type="component" value="Unassembled WGS sequence"/>
</dbReference>
<proteinExistence type="predicted"/>
<dbReference type="Gene3D" id="3.30.70.260">
    <property type="match status" value="1"/>
</dbReference>
<name>A0A2W5TGT1_9BACT</name>
<sequence>MSDDAKTSVEEVKPLIEYPTVYAFKVMGKREHGFGEYIRQKFSRLMGSEISNDSISENISKEGRYTSLTVSVYLLSEEQRKTIYEDIHSDKRIVYYL</sequence>
<accession>A0A2W5TGT1</accession>
<comment type="caution">
    <text evidence="1">The sequence shown here is derived from an EMBL/GenBank/DDBJ whole genome shotgun (WGS) entry which is preliminary data.</text>
</comment>
<dbReference type="InterPro" id="IPR027471">
    <property type="entry name" value="YbeD-like_sf"/>
</dbReference>
<evidence type="ECO:0000313" key="2">
    <source>
        <dbReference type="Proteomes" id="UP000249061"/>
    </source>
</evidence>
<gene>
    <name evidence="1" type="ORF">DI536_11610</name>
</gene>
<dbReference type="EMBL" id="QFQP01000008">
    <property type="protein sequence ID" value="PZR13962.1"/>
    <property type="molecule type" value="Genomic_DNA"/>
</dbReference>
<dbReference type="Pfam" id="PF04359">
    <property type="entry name" value="DUF493"/>
    <property type="match status" value="1"/>
</dbReference>
<reference evidence="1 2" key="1">
    <citation type="submission" date="2017-08" db="EMBL/GenBank/DDBJ databases">
        <title>Infants hospitalized years apart are colonized by the same room-sourced microbial strains.</title>
        <authorList>
            <person name="Brooks B."/>
            <person name="Olm M.R."/>
            <person name="Firek B.A."/>
            <person name="Baker R."/>
            <person name="Thomas B.C."/>
            <person name="Morowitz M.J."/>
            <person name="Banfield J.F."/>
        </authorList>
    </citation>
    <scope>NUCLEOTIDE SEQUENCE [LARGE SCALE GENOMIC DNA]</scope>
    <source>
        <strain evidence="1">S2_003_000_R2_14</strain>
    </source>
</reference>
<protein>
    <submittedName>
        <fullName evidence="1">DUF493 domain-containing protein</fullName>
    </submittedName>
</protein>
<dbReference type="AlphaFoldDB" id="A0A2W5TGT1"/>